<proteinExistence type="predicted"/>
<protein>
    <submittedName>
        <fullName evidence="4">Uncharacterized protein LOC117650754</fullName>
    </submittedName>
</protein>
<dbReference type="GeneID" id="117650754"/>
<evidence type="ECO:0000313" key="4">
    <source>
        <dbReference type="RefSeq" id="XP_034250242.1"/>
    </source>
</evidence>
<keyword evidence="3" id="KW-1185">Reference proteome</keyword>
<feature type="compositionally biased region" description="Basic residues" evidence="2">
    <location>
        <begin position="175"/>
        <end position="188"/>
    </location>
</feature>
<dbReference type="AlphaFoldDB" id="A0A6P8ZXV9"/>
<sequence length="674" mass="76147">MIEVVVLVEGRVKALKCEPTVLAFRESFVAMCRRDPVFTRRLVTHHPTFYAMHPELNQEVELEDEDTLTAAQPVTVRFATFAARENEATKAPARAPDDEGQEYLSSIGVKVASRSNASARCSGGSSSAASSSSKSIVLSHRNGPGSAASSSTTSSTTKGTTARENTTNDVTTATTKKKAGTISKSRKRPASDLESSDDDNDYLREAEERRKSNMAVLEDMNFIPKNKPRLPPKKKLPAKDPPGDNQLRRSERLQTVQCAKASENLDESILSDEENDKENDSTDAGLFDSTTGNPKESSTKQAVKRRKPNKKLRSIGQRITIYKLLPPFPPKLVESFEKGLVYRKQTHTQRMNEFLKAHILNVTKDLYPYKSEYKVLEIQVLARLKSMKIPGLKFYKGHIRRSLSASIRNDRNWEQNKKERYEAARELIQMAKDAERRAESSQRVIDAYQADYILRQPVRNKDESKRALDAMTVVTSDSIQKMPVKSAIDLYQYLKHPDLLMYDFSRRIESTLEKLEENFEHSMAPLAIILSVDESPQNELDKAQLLQKIENYFEVSDENFPCIQFCDASIDTTEIFNKVPKGLAPALIAVQNDEELVSAIIVFNGETLCSMVKPRAFDCVALLLSVYAVFNIDFPKVYEKQLLTLHHILNGDDRLNKIPKIVKTFFKKLFEAMK</sequence>
<dbReference type="Proteomes" id="UP000515158">
    <property type="component" value="Unplaced"/>
</dbReference>
<evidence type="ECO:0000256" key="1">
    <source>
        <dbReference type="SAM" id="Coils"/>
    </source>
</evidence>
<dbReference type="KEGG" id="tpal:117650754"/>
<name>A0A6P8ZXV9_THRPL</name>
<feature type="compositionally biased region" description="Acidic residues" evidence="2">
    <location>
        <begin position="264"/>
        <end position="277"/>
    </location>
</feature>
<feature type="compositionally biased region" description="Basic residues" evidence="2">
    <location>
        <begin position="226"/>
        <end position="236"/>
    </location>
</feature>
<dbReference type="OrthoDB" id="10633478at2759"/>
<reference evidence="4" key="1">
    <citation type="submission" date="2025-08" db="UniProtKB">
        <authorList>
            <consortium name="RefSeq"/>
        </authorList>
    </citation>
    <scope>IDENTIFICATION</scope>
    <source>
        <tissue evidence="4">Total insect</tissue>
    </source>
</reference>
<feature type="compositionally biased region" description="Basic and acidic residues" evidence="2">
    <location>
        <begin position="201"/>
        <end position="211"/>
    </location>
</feature>
<feature type="coiled-coil region" evidence="1">
    <location>
        <begin position="414"/>
        <end position="451"/>
    </location>
</feature>
<gene>
    <name evidence="4" type="primary">LOC117650754</name>
</gene>
<dbReference type="RefSeq" id="XP_034250242.1">
    <property type="nucleotide sequence ID" value="XM_034394351.1"/>
</dbReference>
<keyword evidence="1" id="KW-0175">Coiled coil</keyword>
<evidence type="ECO:0000313" key="3">
    <source>
        <dbReference type="Proteomes" id="UP000515158"/>
    </source>
</evidence>
<evidence type="ECO:0000256" key="2">
    <source>
        <dbReference type="SAM" id="MobiDB-lite"/>
    </source>
</evidence>
<organism evidence="4">
    <name type="scientific">Thrips palmi</name>
    <name type="common">Melon thrips</name>
    <dbReference type="NCBI Taxonomy" id="161013"/>
    <lineage>
        <taxon>Eukaryota</taxon>
        <taxon>Metazoa</taxon>
        <taxon>Ecdysozoa</taxon>
        <taxon>Arthropoda</taxon>
        <taxon>Hexapoda</taxon>
        <taxon>Insecta</taxon>
        <taxon>Pterygota</taxon>
        <taxon>Neoptera</taxon>
        <taxon>Paraneoptera</taxon>
        <taxon>Thysanoptera</taxon>
        <taxon>Terebrantia</taxon>
        <taxon>Thripoidea</taxon>
        <taxon>Thripidae</taxon>
        <taxon>Thrips</taxon>
    </lineage>
</organism>
<feature type="compositionally biased region" description="Basic residues" evidence="2">
    <location>
        <begin position="302"/>
        <end position="311"/>
    </location>
</feature>
<feature type="compositionally biased region" description="Polar residues" evidence="2">
    <location>
        <begin position="288"/>
        <end position="301"/>
    </location>
</feature>
<feature type="compositionally biased region" description="Basic and acidic residues" evidence="2">
    <location>
        <begin position="237"/>
        <end position="252"/>
    </location>
</feature>
<feature type="compositionally biased region" description="Low complexity" evidence="2">
    <location>
        <begin position="115"/>
        <end position="135"/>
    </location>
</feature>
<accession>A0A6P8ZXV9</accession>
<feature type="compositionally biased region" description="Low complexity" evidence="2">
    <location>
        <begin position="145"/>
        <end position="174"/>
    </location>
</feature>
<feature type="region of interest" description="Disordered" evidence="2">
    <location>
        <begin position="115"/>
        <end position="311"/>
    </location>
</feature>
<dbReference type="InParanoid" id="A0A6P8ZXV9"/>